<comment type="similarity">
    <text evidence="1">Belongs to the bacilliredoxin family.</text>
</comment>
<name>A0A2S8AFN2_9FLAO</name>
<dbReference type="OrthoDB" id="9793981at2"/>
<keyword evidence="3" id="KW-1185">Reference proteome</keyword>
<sequence length="137" mass="14918">MYPEDVVMPMKAQLTQKGFIDLDTSEKVTEALNKPGTTLLIINSVCGCAAGSARPGVILSIEGAGKKPEFLTTTFAGFDIEAVKTAREHLVPFPPSSPSIALFKDGELVHFLERHHIEGHSAEMIAENLQQAYEEFC</sequence>
<dbReference type="InterPro" id="IPR009474">
    <property type="entry name" value="BrxB/BrxA"/>
</dbReference>
<protein>
    <submittedName>
        <fullName evidence="2">BrxA/BrxB family bacilliredoxin</fullName>
    </submittedName>
</protein>
<comment type="caution">
    <text evidence="2">The sequence shown here is derived from an EMBL/GenBank/DDBJ whole genome shotgun (WGS) entry which is preliminary data.</text>
</comment>
<dbReference type="AlphaFoldDB" id="A0A2S8AFN2"/>
<dbReference type="Gene3D" id="3.40.30.10">
    <property type="entry name" value="Glutaredoxin"/>
    <property type="match status" value="1"/>
</dbReference>
<dbReference type="PANTHER" id="PTHR40052:SF2">
    <property type="entry name" value="BACILLIREDOXIN BRXA"/>
    <property type="match status" value="1"/>
</dbReference>
<dbReference type="Pfam" id="PF06491">
    <property type="entry name" value="Disulph_isomer"/>
    <property type="match status" value="1"/>
</dbReference>
<dbReference type="RefSeq" id="WP_105245740.1">
    <property type="nucleotide sequence ID" value="NZ_PSZM01000002.1"/>
</dbReference>
<organism evidence="2 3">
    <name type="scientific">Apibacter adventoris</name>
    <dbReference type="NCBI Taxonomy" id="1679466"/>
    <lineage>
        <taxon>Bacteria</taxon>
        <taxon>Pseudomonadati</taxon>
        <taxon>Bacteroidota</taxon>
        <taxon>Flavobacteriia</taxon>
        <taxon>Flavobacteriales</taxon>
        <taxon>Weeksellaceae</taxon>
        <taxon>Apibacter</taxon>
    </lineage>
</organism>
<dbReference type="PANTHER" id="PTHR40052">
    <property type="entry name" value="UPF0403 PROTEIN YQIW-RELATED"/>
    <property type="match status" value="1"/>
</dbReference>
<proteinExistence type="inferred from homology"/>
<evidence type="ECO:0000256" key="1">
    <source>
        <dbReference type="ARBA" id="ARBA00038305"/>
    </source>
</evidence>
<evidence type="ECO:0000313" key="2">
    <source>
        <dbReference type="EMBL" id="PQL95035.1"/>
    </source>
</evidence>
<dbReference type="Proteomes" id="UP000238042">
    <property type="component" value="Unassembled WGS sequence"/>
</dbReference>
<dbReference type="EMBL" id="PSZM01000002">
    <property type="protein sequence ID" value="PQL95035.1"/>
    <property type="molecule type" value="Genomic_DNA"/>
</dbReference>
<gene>
    <name evidence="2" type="ORF">C4S77_02130</name>
</gene>
<dbReference type="NCBIfam" id="TIGR04191">
    <property type="entry name" value="YphP_YqiW"/>
    <property type="match status" value="1"/>
</dbReference>
<reference evidence="2 3" key="1">
    <citation type="submission" date="2018-02" db="EMBL/GenBank/DDBJ databases">
        <title>Genome sequences of Apibacter spp., gut symbionts of Asian honey bees.</title>
        <authorList>
            <person name="Kwong W.K."/>
            <person name="Steele M.I."/>
            <person name="Moran N.A."/>
        </authorList>
    </citation>
    <scope>NUCLEOTIDE SEQUENCE [LARGE SCALE GENOMIC DNA]</scope>
    <source>
        <strain evidence="3">wkB301</strain>
    </source>
</reference>
<accession>A0A2S8AFN2</accession>
<evidence type="ECO:0000313" key="3">
    <source>
        <dbReference type="Proteomes" id="UP000238042"/>
    </source>
</evidence>